<dbReference type="Pfam" id="PF03466">
    <property type="entry name" value="LysR_substrate"/>
    <property type="match status" value="1"/>
</dbReference>
<reference evidence="8 9" key="1">
    <citation type="submission" date="2016-10" db="EMBL/GenBank/DDBJ databases">
        <authorList>
            <person name="de Groot N.N."/>
        </authorList>
    </citation>
    <scope>NUCLEOTIDE SEQUENCE [LARGE SCALE GENOMIC DNA]</scope>
    <source>
        <strain evidence="8 9">LMG 27731</strain>
    </source>
</reference>
<evidence type="ECO:0000256" key="5">
    <source>
        <dbReference type="SAM" id="MobiDB-lite"/>
    </source>
</evidence>
<dbReference type="FunFam" id="3.40.190.290:FF:000001">
    <property type="entry name" value="Transcriptional regulator, LysR family"/>
    <property type="match status" value="1"/>
</dbReference>
<dbReference type="Pfam" id="PF00126">
    <property type="entry name" value="HTH_1"/>
    <property type="match status" value="1"/>
</dbReference>
<dbReference type="GO" id="GO:0003700">
    <property type="term" value="F:DNA-binding transcription factor activity"/>
    <property type="evidence" value="ECO:0007669"/>
    <property type="project" value="InterPro"/>
</dbReference>
<evidence type="ECO:0000313" key="8">
    <source>
        <dbReference type="EMBL" id="SFU25973.1"/>
    </source>
</evidence>
<evidence type="ECO:0000313" key="10">
    <source>
        <dbReference type="Proteomes" id="UP000674425"/>
    </source>
</evidence>
<keyword evidence="4" id="KW-0804">Transcription</keyword>
<proteinExistence type="inferred from homology"/>
<dbReference type="InterPro" id="IPR058163">
    <property type="entry name" value="LysR-type_TF_proteobact-type"/>
</dbReference>
<evidence type="ECO:0000256" key="4">
    <source>
        <dbReference type="ARBA" id="ARBA00023163"/>
    </source>
</evidence>
<dbReference type="EMBL" id="CAJNAU010000015">
    <property type="protein sequence ID" value="CAE6738098.1"/>
    <property type="molecule type" value="Genomic_DNA"/>
</dbReference>
<feature type="domain" description="HTH lysR-type" evidence="6">
    <location>
        <begin position="1"/>
        <end position="59"/>
    </location>
</feature>
<comment type="similarity">
    <text evidence="1">Belongs to the LysR transcriptional regulatory family.</text>
</comment>
<dbReference type="PROSITE" id="PS50931">
    <property type="entry name" value="HTH_LYSR"/>
    <property type="match status" value="1"/>
</dbReference>
<organism evidence="8 9">
    <name type="scientific">Paraburkholderia aspalathi</name>
    <dbReference type="NCBI Taxonomy" id="1324617"/>
    <lineage>
        <taxon>Bacteria</taxon>
        <taxon>Pseudomonadati</taxon>
        <taxon>Pseudomonadota</taxon>
        <taxon>Betaproteobacteria</taxon>
        <taxon>Burkholderiales</taxon>
        <taxon>Burkholderiaceae</taxon>
        <taxon>Paraburkholderia</taxon>
    </lineage>
</organism>
<evidence type="ECO:0000259" key="6">
    <source>
        <dbReference type="PROSITE" id="PS50931"/>
    </source>
</evidence>
<dbReference type="SUPFAM" id="SSF53850">
    <property type="entry name" value="Periplasmic binding protein-like II"/>
    <property type="match status" value="1"/>
</dbReference>
<dbReference type="PANTHER" id="PTHR30537">
    <property type="entry name" value="HTH-TYPE TRANSCRIPTIONAL REGULATOR"/>
    <property type="match status" value="1"/>
</dbReference>
<dbReference type="PANTHER" id="PTHR30537:SF5">
    <property type="entry name" value="HTH-TYPE TRANSCRIPTIONAL ACTIVATOR TTDR-RELATED"/>
    <property type="match status" value="1"/>
</dbReference>
<dbReference type="GO" id="GO:0006351">
    <property type="term" value="P:DNA-templated transcription"/>
    <property type="evidence" value="ECO:0007669"/>
    <property type="project" value="TreeGrafter"/>
</dbReference>
<protein>
    <submittedName>
        <fullName evidence="7">HTH-type transcriptional regulator DmlR</fullName>
    </submittedName>
    <submittedName>
        <fullName evidence="8">Transcriptional regulator, LysR family</fullName>
    </submittedName>
</protein>
<evidence type="ECO:0000256" key="2">
    <source>
        <dbReference type="ARBA" id="ARBA00023015"/>
    </source>
</evidence>
<keyword evidence="10" id="KW-1185">Reference proteome</keyword>
<dbReference type="Gene3D" id="3.40.190.290">
    <property type="match status" value="1"/>
</dbReference>
<sequence>MDRFSSMAIFARVVERGSFTAAAEGSGMTPTMVGNHIRELERRLKGRLLNRTTRRQSLTELGKRYHARCVEILALVDSAELDAREMQSSPRGRLRVSCPVIYGTRVLVPALAAYLDRYPEVQVELSLNDRFADLAEEGFDAAIRAGVLPDSGLIARPLTHSPRIACASPDYLARHRHPQVPADLAQHNCLAFTTATGPEREWRFPRPDGNGVERIAVRGRLDVNGGLALREAALAGLGIILQPQMMLQEDLDAGRLVRLFPDWPAPTWPIHVVHLPDAHMPPKLESFIAFLQETLGQGEEQQNFRARSKPVVSARRARAKSS</sequence>
<dbReference type="InterPro" id="IPR036388">
    <property type="entry name" value="WH-like_DNA-bd_sf"/>
</dbReference>
<dbReference type="InterPro" id="IPR005119">
    <property type="entry name" value="LysR_subst-bd"/>
</dbReference>
<gene>
    <name evidence="7" type="primary">dmlR_19</name>
    <name evidence="7" type="ORF">R69658_02129</name>
    <name evidence="8" type="ORF">SAMN05192563_104452</name>
</gene>
<keyword evidence="2" id="KW-0805">Transcription regulation</keyword>
<dbReference type="AlphaFoldDB" id="A0A1I7EPZ6"/>
<dbReference type="EMBL" id="FPBH01000044">
    <property type="protein sequence ID" value="SFU25973.1"/>
    <property type="molecule type" value="Genomic_DNA"/>
</dbReference>
<evidence type="ECO:0000256" key="3">
    <source>
        <dbReference type="ARBA" id="ARBA00023125"/>
    </source>
</evidence>
<keyword evidence="3" id="KW-0238">DNA-binding</keyword>
<dbReference type="InterPro" id="IPR036390">
    <property type="entry name" value="WH_DNA-bd_sf"/>
</dbReference>
<dbReference type="InterPro" id="IPR000847">
    <property type="entry name" value="LysR_HTH_N"/>
</dbReference>
<evidence type="ECO:0000256" key="1">
    <source>
        <dbReference type="ARBA" id="ARBA00009437"/>
    </source>
</evidence>
<dbReference type="FunFam" id="1.10.10.10:FF:000001">
    <property type="entry name" value="LysR family transcriptional regulator"/>
    <property type="match status" value="1"/>
</dbReference>
<evidence type="ECO:0000313" key="9">
    <source>
        <dbReference type="Proteomes" id="UP000198844"/>
    </source>
</evidence>
<accession>A0A1I7EPZ6</accession>
<name>A0A1I7EPZ6_9BURK</name>
<evidence type="ECO:0000313" key="7">
    <source>
        <dbReference type="EMBL" id="CAE6738098.1"/>
    </source>
</evidence>
<dbReference type="Proteomes" id="UP000674425">
    <property type="component" value="Unassembled WGS sequence"/>
</dbReference>
<dbReference type="Gene3D" id="1.10.10.10">
    <property type="entry name" value="Winged helix-like DNA-binding domain superfamily/Winged helix DNA-binding domain"/>
    <property type="match status" value="1"/>
</dbReference>
<feature type="region of interest" description="Disordered" evidence="5">
    <location>
        <begin position="299"/>
        <end position="322"/>
    </location>
</feature>
<reference evidence="7 10" key="2">
    <citation type="submission" date="2021-02" db="EMBL/GenBank/DDBJ databases">
        <authorList>
            <person name="Vanwijnsberghe S."/>
        </authorList>
    </citation>
    <scope>NUCLEOTIDE SEQUENCE [LARGE SCALE GENOMIC DNA]</scope>
    <source>
        <strain evidence="7 10">R-69658</strain>
    </source>
</reference>
<dbReference type="Proteomes" id="UP000198844">
    <property type="component" value="Unassembled WGS sequence"/>
</dbReference>
<dbReference type="GO" id="GO:0043565">
    <property type="term" value="F:sequence-specific DNA binding"/>
    <property type="evidence" value="ECO:0007669"/>
    <property type="project" value="TreeGrafter"/>
</dbReference>
<dbReference type="RefSeq" id="WP_200619135.1">
    <property type="nucleotide sequence ID" value="NZ_CAJNAU010000015.1"/>
</dbReference>
<dbReference type="SUPFAM" id="SSF46785">
    <property type="entry name" value="Winged helix' DNA-binding domain"/>
    <property type="match status" value="1"/>
</dbReference>